<feature type="compositionally biased region" description="Basic and acidic residues" evidence="1">
    <location>
        <begin position="49"/>
        <end position="76"/>
    </location>
</feature>
<accession>A0AAN9IIF4</accession>
<comment type="caution">
    <text evidence="2">The sequence shown here is derived from an EMBL/GenBank/DDBJ whole genome shotgun (WGS) entry which is preliminary data.</text>
</comment>
<reference evidence="2 3" key="1">
    <citation type="submission" date="2024-01" db="EMBL/GenBank/DDBJ databases">
        <title>The genomes of 5 underutilized Papilionoideae crops provide insights into root nodulation and disease resistanc.</title>
        <authorList>
            <person name="Yuan L."/>
        </authorList>
    </citation>
    <scope>NUCLEOTIDE SEQUENCE [LARGE SCALE GENOMIC DNA]</scope>
    <source>
        <strain evidence="2">ZHUSHIDOU_FW_LH</strain>
        <tissue evidence="2">Leaf</tissue>
    </source>
</reference>
<sequence>MIISASMIPDDNSCDDDNGDDSGIDEYGHTKSKCLKRDGMNVNTDKDDEGNTERSTKDDKTRKSTRGEPEVHETESNHAGMPNTKCWKDKGSFDGNIRNEKKFTQCEGEPHKSERSDPTIMKSSKGWKDKGSFELNQGNAQEDGCIGEGDHASTKGHQSLMVNAPTHGDEHFSEVMPMSQNFGGVHVYPSYIPVHSLQTVPKKVTNRTSTQSRKGQGKGVGCSSVGNPIISQGQQPISPLFYVPQSSYGSMSQGVFPNFHDEHLHTQHPQVPNSPVFPQVYPGVSNVTNLTSYSALLQEFMKKGGQY</sequence>
<dbReference type="AlphaFoldDB" id="A0AAN9IIF4"/>
<name>A0AAN9IIF4_CROPI</name>
<proteinExistence type="predicted"/>
<feature type="compositionally biased region" description="Basic and acidic residues" evidence="1">
    <location>
        <begin position="104"/>
        <end position="117"/>
    </location>
</feature>
<protein>
    <submittedName>
        <fullName evidence="2">Uncharacterized protein</fullName>
    </submittedName>
</protein>
<dbReference type="Proteomes" id="UP001372338">
    <property type="component" value="Unassembled WGS sequence"/>
</dbReference>
<feature type="region of interest" description="Disordered" evidence="1">
    <location>
        <begin position="1"/>
        <end position="86"/>
    </location>
</feature>
<gene>
    <name evidence="2" type="ORF">RIF29_10555</name>
</gene>
<evidence type="ECO:0000313" key="2">
    <source>
        <dbReference type="EMBL" id="KAK7282053.1"/>
    </source>
</evidence>
<evidence type="ECO:0000256" key="1">
    <source>
        <dbReference type="SAM" id="MobiDB-lite"/>
    </source>
</evidence>
<feature type="region of interest" description="Disordered" evidence="1">
    <location>
        <begin position="104"/>
        <end position="129"/>
    </location>
</feature>
<organism evidence="2 3">
    <name type="scientific">Crotalaria pallida</name>
    <name type="common">Smooth rattlebox</name>
    <name type="synonym">Crotalaria striata</name>
    <dbReference type="NCBI Taxonomy" id="3830"/>
    <lineage>
        <taxon>Eukaryota</taxon>
        <taxon>Viridiplantae</taxon>
        <taxon>Streptophyta</taxon>
        <taxon>Embryophyta</taxon>
        <taxon>Tracheophyta</taxon>
        <taxon>Spermatophyta</taxon>
        <taxon>Magnoliopsida</taxon>
        <taxon>eudicotyledons</taxon>
        <taxon>Gunneridae</taxon>
        <taxon>Pentapetalae</taxon>
        <taxon>rosids</taxon>
        <taxon>fabids</taxon>
        <taxon>Fabales</taxon>
        <taxon>Fabaceae</taxon>
        <taxon>Papilionoideae</taxon>
        <taxon>50 kb inversion clade</taxon>
        <taxon>genistoids sensu lato</taxon>
        <taxon>core genistoids</taxon>
        <taxon>Crotalarieae</taxon>
        <taxon>Crotalaria</taxon>
    </lineage>
</organism>
<feature type="compositionally biased region" description="Acidic residues" evidence="1">
    <location>
        <begin position="12"/>
        <end position="24"/>
    </location>
</feature>
<dbReference type="EMBL" id="JAYWIO010000002">
    <property type="protein sequence ID" value="KAK7282053.1"/>
    <property type="molecule type" value="Genomic_DNA"/>
</dbReference>
<evidence type="ECO:0000313" key="3">
    <source>
        <dbReference type="Proteomes" id="UP001372338"/>
    </source>
</evidence>
<keyword evidence="3" id="KW-1185">Reference proteome</keyword>